<evidence type="ECO:0000256" key="2">
    <source>
        <dbReference type="SAM" id="Phobius"/>
    </source>
</evidence>
<keyword evidence="4" id="KW-1185">Reference proteome</keyword>
<feature type="region of interest" description="Disordered" evidence="1">
    <location>
        <begin position="467"/>
        <end position="487"/>
    </location>
</feature>
<dbReference type="Gene3D" id="3.30.2390.20">
    <property type="entry name" value="Type VII secretion system EccB, repeat 1 domain"/>
    <property type="match status" value="1"/>
</dbReference>
<reference evidence="4" key="1">
    <citation type="journal article" date="2019" name="Int. J. Syst. Evol. Microbiol.">
        <title>The Global Catalogue of Microorganisms (GCM) 10K type strain sequencing project: providing services to taxonomists for standard genome sequencing and annotation.</title>
        <authorList>
            <consortium name="The Broad Institute Genomics Platform"/>
            <consortium name="The Broad Institute Genome Sequencing Center for Infectious Disease"/>
            <person name="Wu L."/>
            <person name="Ma J."/>
        </authorList>
    </citation>
    <scope>NUCLEOTIDE SEQUENCE [LARGE SCALE GENOMIC DNA]</scope>
    <source>
        <strain evidence="4">TBRC 1826</strain>
    </source>
</reference>
<dbReference type="EMBL" id="JBHSBH010000005">
    <property type="protein sequence ID" value="MFC3995822.1"/>
    <property type="molecule type" value="Genomic_DNA"/>
</dbReference>
<evidence type="ECO:0000256" key="1">
    <source>
        <dbReference type="SAM" id="MobiDB-lite"/>
    </source>
</evidence>
<keyword evidence="2" id="KW-0812">Transmembrane</keyword>
<evidence type="ECO:0000313" key="4">
    <source>
        <dbReference type="Proteomes" id="UP001595847"/>
    </source>
</evidence>
<keyword evidence="2" id="KW-0472">Membrane</keyword>
<proteinExistence type="predicted"/>
<comment type="caution">
    <text evidence="3">The sequence shown here is derived from an EMBL/GenBank/DDBJ whole genome shotgun (WGS) entry which is preliminary data.</text>
</comment>
<organism evidence="3 4">
    <name type="scientific">Nocardiopsis sediminis</name>
    <dbReference type="NCBI Taxonomy" id="1778267"/>
    <lineage>
        <taxon>Bacteria</taxon>
        <taxon>Bacillati</taxon>
        <taxon>Actinomycetota</taxon>
        <taxon>Actinomycetes</taxon>
        <taxon>Streptosporangiales</taxon>
        <taxon>Nocardiopsidaceae</taxon>
        <taxon>Nocardiopsis</taxon>
    </lineage>
</organism>
<accession>A0ABV8FJ13</accession>
<protein>
    <submittedName>
        <fullName evidence="3">Type VII secretion protein EccB</fullName>
    </submittedName>
</protein>
<gene>
    <name evidence="3" type="primary">eccB</name>
    <name evidence="3" type="ORF">ACFOVU_07845</name>
</gene>
<dbReference type="InterPro" id="IPR044857">
    <property type="entry name" value="T7SS_EccB_R1"/>
</dbReference>
<dbReference type="RefSeq" id="WP_378531331.1">
    <property type="nucleotide sequence ID" value="NZ_JBHSBH010000005.1"/>
</dbReference>
<dbReference type="PANTHER" id="PTHR40765:SF2">
    <property type="entry name" value="ESX-2 SECRETION SYSTEM ATPASE ECCB2"/>
    <property type="match status" value="1"/>
</dbReference>
<dbReference type="InterPro" id="IPR007795">
    <property type="entry name" value="T7SS_EccB"/>
</dbReference>
<dbReference type="Pfam" id="PF05108">
    <property type="entry name" value="T7SS_ESX1_EccB"/>
    <property type="match status" value="1"/>
</dbReference>
<sequence length="487" mass="49332">MQTRRDQVVAHNFMVGRLGTAMLEADPDAIDAPMQRTRRGAFIGLAIGALLCVGFLVWGLIFPGGNTSWRNEGTLVLDKDSGATYLYSGGVLRPVANYASARLVQGSQIQVRSVSAESLAGVPKGGPVGIPGAPDSLPDPEGMASVFWRVCAVPPAEEDGGPRTALSVDTAPDAGALPPEAAVLAAGPDDDHYLLWNGTRLRFDEENGALQALGYGTSPALDVTRAFLDSVPAGPDLTAPEVPGGAGEQGPAIGGQRSTTGQVFVVRGDGEGDQYYLLGGGGLVPVSATQARLALADARITDDAYGDADPEPAELSAGQVQGNLAENATATDEGLPAAPPDLVSTRGQAPCMRVSGDGGAQLILQPLEAVNAWPVQDRADIAHGCPTADLIGIPAGTGALTRAQPAGGTAAEGTYYLVTDAAAKYPVPSVEAAEQLGYQVGDASPVPTSLLRLLPTGPVLSAEAAAQPVPATAAPPAAGGCGEQEGT</sequence>
<feature type="region of interest" description="Disordered" evidence="1">
    <location>
        <begin position="235"/>
        <end position="257"/>
    </location>
</feature>
<dbReference type="NCBIfam" id="TIGR03919">
    <property type="entry name" value="T7SS_EccB"/>
    <property type="match status" value="1"/>
</dbReference>
<name>A0ABV8FJ13_9ACTN</name>
<dbReference type="PANTHER" id="PTHR40765">
    <property type="entry name" value="ESX-2 SECRETION SYSTEM ATPASE ECCB2"/>
    <property type="match status" value="1"/>
</dbReference>
<feature type="compositionally biased region" description="Low complexity" evidence="1">
    <location>
        <begin position="467"/>
        <end position="478"/>
    </location>
</feature>
<dbReference type="Proteomes" id="UP001595847">
    <property type="component" value="Unassembled WGS sequence"/>
</dbReference>
<evidence type="ECO:0000313" key="3">
    <source>
        <dbReference type="EMBL" id="MFC3995822.1"/>
    </source>
</evidence>
<feature type="transmembrane region" description="Helical" evidence="2">
    <location>
        <begin position="41"/>
        <end position="61"/>
    </location>
</feature>
<keyword evidence="2" id="KW-1133">Transmembrane helix</keyword>